<dbReference type="Pfam" id="PF10324">
    <property type="entry name" value="7TM_GPCR_Srw"/>
    <property type="match status" value="1"/>
</dbReference>
<dbReference type="EMBL" id="KZ345799">
    <property type="protein sequence ID" value="PIO71988.1"/>
    <property type="molecule type" value="Genomic_DNA"/>
</dbReference>
<dbReference type="InterPro" id="IPR019427">
    <property type="entry name" value="7TM_GPCR_serpentine_rcpt_Srw"/>
</dbReference>
<evidence type="ECO:0000313" key="2">
    <source>
        <dbReference type="EMBL" id="PIO71988.1"/>
    </source>
</evidence>
<dbReference type="PANTHER" id="PTHR46641:SF24">
    <property type="entry name" value="G-PROTEIN COUPLED RECEPTORS FAMILY 1 PROFILE DOMAIN-CONTAINING PROTEIN"/>
    <property type="match status" value="1"/>
</dbReference>
<evidence type="ECO:0000256" key="1">
    <source>
        <dbReference type="SAM" id="Phobius"/>
    </source>
</evidence>
<proteinExistence type="predicted"/>
<keyword evidence="1" id="KW-0472">Membrane</keyword>
<evidence type="ECO:0000313" key="3">
    <source>
        <dbReference type="Proteomes" id="UP000230423"/>
    </source>
</evidence>
<gene>
    <name evidence="2" type="ORF">TELCIR_06100</name>
</gene>
<organism evidence="2 3">
    <name type="scientific">Teladorsagia circumcincta</name>
    <name type="common">Brown stomach worm</name>
    <name type="synonym">Ostertagia circumcincta</name>
    <dbReference type="NCBI Taxonomy" id="45464"/>
    <lineage>
        <taxon>Eukaryota</taxon>
        <taxon>Metazoa</taxon>
        <taxon>Ecdysozoa</taxon>
        <taxon>Nematoda</taxon>
        <taxon>Chromadorea</taxon>
        <taxon>Rhabditida</taxon>
        <taxon>Rhabditina</taxon>
        <taxon>Rhabditomorpha</taxon>
        <taxon>Strongyloidea</taxon>
        <taxon>Trichostrongylidae</taxon>
        <taxon>Teladorsagia</taxon>
    </lineage>
</organism>
<protein>
    <recommendedName>
        <fullName evidence="4">G-protein coupled receptors family 1 profile domain-containing protein</fullName>
    </recommendedName>
</protein>
<feature type="non-terminal residue" evidence="2">
    <location>
        <position position="1"/>
    </location>
</feature>
<dbReference type="Gene3D" id="1.20.1070.10">
    <property type="entry name" value="Rhodopsin 7-helix transmembrane proteins"/>
    <property type="match status" value="1"/>
</dbReference>
<dbReference type="Proteomes" id="UP000230423">
    <property type="component" value="Unassembled WGS sequence"/>
</dbReference>
<dbReference type="GO" id="GO:0008528">
    <property type="term" value="F:G protein-coupled peptide receptor activity"/>
    <property type="evidence" value="ECO:0007669"/>
    <property type="project" value="InterPro"/>
</dbReference>
<sequence>YEINAASELPHWCTIFKKRMVPLCYGYATGGPSASFVVDSNRKAHPIRLYEATVWATVLLCGLSLFDVLVLLSTLLIYPAMNACQNEPNPVDSRVCHFFWRSTLIAYPLSLIAQAGSVWTCVAIAFDRFIAVFFPIKKRVWATPQTSTTVICGVALFRCGKPIEHTSSLLKATPEHEEMLTNGTPSLKEQLKQVSRLQNFYERAQCDGHTEGHIVEQ</sequence>
<feature type="transmembrane region" description="Helical" evidence="1">
    <location>
        <begin position="98"/>
        <end position="126"/>
    </location>
</feature>
<evidence type="ECO:0008006" key="4">
    <source>
        <dbReference type="Google" id="ProtNLM"/>
    </source>
</evidence>
<dbReference type="SUPFAM" id="SSF81321">
    <property type="entry name" value="Family A G protein-coupled receptor-like"/>
    <property type="match status" value="1"/>
</dbReference>
<dbReference type="InterPro" id="IPR052954">
    <property type="entry name" value="GPCR-Ligand_Int"/>
</dbReference>
<dbReference type="AlphaFoldDB" id="A0A2G9UP11"/>
<accession>A0A2G9UP11</accession>
<dbReference type="PANTHER" id="PTHR46641">
    <property type="entry name" value="FMRFAMIDE RECEPTOR-RELATED"/>
    <property type="match status" value="1"/>
</dbReference>
<keyword evidence="1" id="KW-0812">Transmembrane</keyword>
<feature type="transmembrane region" description="Helical" evidence="1">
    <location>
        <begin position="52"/>
        <end position="78"/>
    </location>
</feature>
<keyword evidence="3" id="KW-1185">Reference proteome</keyword>
<dbReference type="OrthoDB" id="10011262at2759"/>
<reference evidence="2 3" key="1">
    <citation type="submission" date="2015-09" db="EMBL/GenBank/DDBJ databases">
        <title>Draft genome of the parasitic nematode Teladorsagia circumcincta isolate WARC Sus (inbred).</title>
        <authorList>
            <person name="Mitreva M."/>
        </authorList>
    </citation>
    <scope>NUCLEOTIDE SEQUENCE [LARGE SCALE GENOMIC DNA]</scope>
    <source>
        <strain evidence="2 3">S</strain>
    </source>
</reference>
<keyword evidence="1" id="KW-1133">Transmembrane helix</keyword>
<name>A0A2G9UP11_TELCI</name>